<protein>
    <recommendedName>
        <fullName evidence="5">Adhesin</fullName>
    </recommendedName>
</protein>
<evidence type="ECO:0000313" key="3">
    <source>
        <dbReference type="EMBL" id="TNH43761.1"/>
    </source>
</evidence>
<sequence length="119" mass="13178">MKKTLLLALFSLPLSSVSATKIFVCGNDFIQIVDNNGLIEEVRVNDKPTDIFTMSHKVTDVGDVDSFFIYGYKGNQVITRLFNSGKTKQTIKQNFLFSPSGSPENPGKPLGESVFCRQP</sequence>
<feature type="signal peptide" evidence="2">
    <location>
        <begin position="1"/>
        <end position="18"/>
    </location>
</feature>
<dbReference type="Proteomes" id="UP000307592">
    <property type="component" value="Unassembled WGS sequence"/>
</dbReference>
<evidence type="ECO:0000313" key="4">
    <source>
        <dbReference type="Proteomes" id="UP000307592"/>
    </source>
</evidence>
<evidence type="ECO:0000256" key="2">
    <source>
        <dbReference type="SAM" id="SignalP"/>
    </source>
</evidence>
<name>A0A5C4RJA8_PHOLU</name>
<accession>A0A5C4RJA8</accession>
<comment type="caution">
    <text evidence="3">The sequence shown here is derived from an EMBL/GenBank/DDBJ whole genome shotgun (WGS) entry which is preliminary data.</text>
</comment>
<evidence type="ECO:0000256" key="1">
    <source>
        <dbReference type="SAM" id="MobiDB-lite"/>
    </source>
</evidence>
<keyword evidence="2" id="KW-0732">Signal</keyword>
<organism evidence="3 4">
    <name type="scientific">Photorhabdus luminescens subsp. sonorensis</name>
    <dbReference type="NCBI Taxonomy" id="1173677"/>
    <lineage>
        <taxon>Bacteria</taxon>
        <taxon>Pseudomonadati</taxon>
        <taxon>Pseudomonadota</taxon>
        <taxon>Gammaproteobacteria</taxon>
        <taxon>Enterobacterales</taxon>
        <taxon>Morganellaceae</taxon>
        <taxon>Photorhabdus</taxon>
    </lineage>
</organism>
<dbReference type="RefSeq" id="WP_139655469.1">
    <property type="nucleotide sequence ID" value="NZ_CAWOQH010000024.1"/>
</dbReference>
<evidence type="ECO:0008006" key="5">
    <source>
        <dbReference type="Google" id="ProtNLM"/>
    </source>
</evidence>
<gene>
    <name evidence="3" type="ORF">EP164_09430</name>
</gene>
<dbReference type="AlphaFoldDB" id="A0A5C4RJA8"/>
<proteinExistence type="predicted"/>
<reference evidence="3 4" key="1">
    <citation type="submission" date="2019-01" db="EMBL/GenBank/DDBJ databases">
        <title>Draft genome assembly of Photorhabdus luminescens subsp. sonorensis Caborca.</title>
        <authorList>
            <person name="Duong D.A."/>
            <person name="Espinosa-Artiles P."/>
            <person name="Orozco R.A."/>
            <person name="Molnar I."/>
            <person name="Stock P."/>
        </authorList>
    </citation>
    <scope>NUCLEOTIDE SEQUENCE [LARGE SCALE GENOMIC DNA]</scope>
    <source>
        <strain evidence="3 4">Caborca</strain>
    </source>
</reference>
<feature type="region of interest" description="Disordered" evidence="1">
    <location>
        <begin position="95"/>
        <end position="119"/>
    </location>
</feature>
<feature type="chain" id="PRO_5022859041" description="Adhesin" evidence="2">
    <location>
        <begin position="19"/>
        <end position="119"/>
    </location>
</feature>
<dbReference type="EMBL" id="SBIJ01000012">
    <property type="protein sequence ID" value="TNH43761.1"/>
    <property type="molecule type" value="Genomic_DNA"/>
</dbReference>